<keyword evidence="2" id="KW-1185">Reference proteome</keyword>
<dbReference type="Pfam" id="PF20319">
    <property type="entry name" value="DUF6614"/>
    <property type="match status" value="1"/>
</dbReference>
<dbReference type="EMBL" id="FTOM01000003">
    <property type="protein sequence ID" value="SIS73104.1"/>
    <property type="molecule type" value="Genomic_DNA"/>
</dbReference>
<evidence type="ECO:0000313" key="1">
    <source>
        <dbReference type="EMBL" id="SIS73104.1"/>
    </source>
</evidence>
<sequence>MNLYHCMIELKDDAKALVFAAAVDNWMEHLRAAGVISDWRLLRRKMGLASDTYLDFLLEIEVENMAQFDRAFSYLGSGDEDAARKYEHMHQLIGARKIALYRPYPDAERVERMAII</sequence>
<proteinExistence type="predicted"/>
<protein>
    <recommendedName>
        <fullName evidence="3">NIPSNAP protein</fullName>
    </recommendedName>
</protein>
<dbReference type="RefSeq" id="WP_076365029.1">
    <property type="nucleotide sequence ID" value="NZ_FTOM01000003.1"/>
</dbReference>
<name>A0A1N7LH24_9RHOB</name>
<evidence type="ECO:0008006" key="3">
    <source>
        <dbReference type="Google" id="ProtNLM"/>
    </source>
</evidence>
<dbReference type="STRING" id="407234.SAMN05421795_10337"/>
<evidence type="ECO:0000313" key="2">
    <source>
        <dbReference type="Proteomes" id="UP000186098"/>
    </source>
</evidence>
<dbReference type="OrthoDB" id="7359918at2"/>
<gene>
    <name evidence="1" type="ORF">SAMN05421795_10337</name>
</gene>
<reference evidence="2" key="1">
    <citation type="submission" date="2017-01" db="EMBL/GenBank/DDBJ databases">
        <authorList>
            <person name="Varghese N."/>
            <person name="Submissions S."/>
        </authorList>
    </citation>
    <scope>NUCLEOTIDE SEQUENCE [LARGE SCALE GENOMIC DNA]</scope>
    <source>
        <strain evidence="2">DSM 18714</strain>
    </source>
</reference>
<dbReference type="InterPro" id="IPR046722">
    <property type="entry name" value="DUF6614"/>
</dbReference>
<dbReference type="AlphaFoldDB" id="A0A1N7LH24"/>
<organism evidence="1 2">
    <name type="scientific">Phaeovulum vinaykumarii</name>
    <dbReference type="NCBI Taxonomy" id="407234"/>
    <lineage>
        <taxon>Bacteria</taxon>
        <taxon>Pseudomonadati</taxon>
        <taxon>Pseudomonadota</taxon>
        <taxon>Alphaproteobacteria</taxon>
        <taxon>Rhodobacterales</taxon>
        <taxon>Paracoccaceae</taxon>
        <taxon>Phaeovulum</taxon>
    </lineage>
</organism>
<dbReference type="Proteomes" id="UP000186098">
    <property type="component" value="Unassembled WGS sequence"/>
</dbReference>
<accession>A0A1N7LH24</accession>